<dbReference type="GO" id="GO:0048255">
    <property type="term" value="P:mRNA stabilization"/>
    <property type="evidence" value="ECO:0007669"/>
    <property type="project" value="TreeGrafter"/>
</dbReference>
<dbReference type="AlphaFoldDB" id="A0A1A6FZP0"/>
<dbReference type="Pfam" id="PF15189">
    <property type="entry name" value="MEIOC"/>
    <property type="match status" value="1"/>
</dbReference>
<name>A0A1A6FZP0_NEOLE</name>
<dbReference type="GO" id="GO:0005737">
    <property type="term" value="C:cytoplasm"/>
    <property type="evidence" value="ECO:0007669"/>
    <property type="project" value="TreeGrafter"/>
</dbReference>
<gene>
    <name evidence="2" type="ORF">A6R68_10287</name>
</gene>
<dbReference type="PANTHER" id="PTHR33861">
    <property type="entry name" value="PROTEIN CBG18333"/>
    <property type="match status" value="1"/>
</dbReference>
<comment type="caution">
    <text evidence="2">The sequence shown here is derived from an EMBL/GenBank/DDBJ whole genome shotgun (WGS) entry which is preliminary data.</text>
</comment>
<evidence type="ECO:0008006" key="4">
    <source>
        <dbReference type="Google" id="ProtNLM"/>
    </source>
</evidence>
<dbReference type="STRING" id="56216.A0A1A6FZP0"/>
<evidence type="ECO:0000256" key="1">
    <source>
        <dbReference type="SAM" id="MobiDB-lite"/>
    </source>
</evidence>
<dbReference type="GO" id="GO:0007141">
    <property type="term" value="P:male meiosis I"/>
    <property type="evidence" value="ECO:0007669"/>
    <property type="project" value="TreeGrafter"/>
</dbReference>
<sequence length="1069" mass="120898">MDSPPKYLNVFTKQLWEETGGRVSYERDRVSLSPPSRYSVEQISPYPSLHRHLYPRNTRWSLCHLKSVWLLEVNEDNVDLRQTCTPLSSSTEYASSIDSSLFYAPWSTYGDDIKQPSSSQINVKNRIQTERNDYGSETDLYGLVSNILEEQDKSQPYFAEGTCSSNLKSVWPMNTSRFVDHHDLLTETKRPIDTTISQQAFYSGESVSAVEKQYLHNNNLTPQQKIDELYHGYTGLDLEEQWLYLSRSDHSNCYNIQTNDTVKATFQEYPFIKNCFTPQTGLSDIMKESGIDTYSYGREKICAKGLETPLQHKRAEIFLSQFNRYNENADYCRYPEYAHPNKAKLNKCSNFSVQDGKKLANGTPETPTVEADAYTKLFQVKPANQKKMEETIPDQQNFAFPKTTSHLTEKQFAKEAAFTADFGLKSEYGLKPHTACPANNDFANVTEKQQFAKPDPLNSEYFKSVNLFSNSATSSGGISLNRPTWMNVQTKNNFPIPYRNQGNLMKLNSHLSAASKGSNHSSDFPQLSSTNLTSNSNLFQKYCQENPSAFSSFDFSYNGAERIQSVNHMEGLTKTGEDNLFESVAEKKIKQPNGFCDSYSASQYGIIENVNKHNFQAKSQSGHYDPEDIPKHFDGLPQNTYQDLLESQGHFNSHRQGSGDSNINSRVNRTQASSFSNNYMMGDLRHNQGFQQLGSNGFPLRSTHPFGHSVVPLLDSYDLFSYDDLSHLYPYFNDMMYGDNSFSGFVPTFGFQRPIKTRSGPASELHIRLEECYEQWRALEKERKKTELALAKNYPGKKVSSTNNTPIPRLTSNPSRVDRLIVDELREQARVVTLLGKMERLRSSPLHANISTALDRHLESIHIVQSPIKEMCVATRKARTTLWCALQMTLPKTASTSGQADMEKAFQDLLVLFLLPLGLIPKRVSFQFPSIENIFHIGGDGLNLICQVDEGRHKESMNDTKDVSAINGPVHSQRLQPSVQPGPKTPAIAFTEHCRGHFAGRRHAGDRVLPDPEVPTAVPDGPRHWPSAHAWRGSSTPARPARREIREDARRPPRPRGLSVAGWSSRDSG</sequence>
<feature type="non-terminal residue" evidence="2">
    <location>
        <position position="1069"/>
    </location>
</feature>
<proteinExistence type="predicted"/>
<protein>
    <recommendedName>
        <fullName evidence="4">Meiosis specific with coiled-coil domain</fullName>
    </recommendedName>
</protein>
<dbReference type="EMBL" id="LZPO01115350">
    <property type="protein sequence ID" value="OBS58627.1"/>
    <property type="molecule type" value="Genomic_DNA"/>
</dbReference>
<feature type="compositionally biased region" description="Basic and acidic residues" evidence="1">
    <location>
        <begin position="1041"/>
        <end position="1051"/>
    </location>
</feature>
<reference evidence="2 3" key="1">
    <citation type="submission" date="2016-06" db="EMBL/GenBank/DDBJ databases">
        <title>The Draft Genome Sequence and Annotation of the Desert Woodrat Neotoma lepida.</title>
        <authorList>
            <person name="Campbell M."/>
            <person name="Oakeson K.F."/>
            <person name="Yandell M."/>
            <person name="Halpert J.R."/>
            <person name="Dearing D."/>
        </authorList>
    </citation>
    <scope>NUCLEOTIDE SEQUENCE [LARGE SCALE GENOMIC DNA]</scope>
    <source>
        <strain evidence="2">417</strain>
        <tissue evidence="2">Liver</tissue>
    </source>
</reference>
<feature type="region of interest" description="Disordered" evidence="1">
    <location>
        <begin position="1002"/>
        <end position="1069"/>
    </location>
</feature>
<keyword evidence="3" id="KW-1185">Reference proteome</keyword>
<dbReference type="OrthoDB" id="5978002at2759"/>
<organism evidence="2 3">
    <name type="scientific">Neotoma lepida</name>
    <name type="common">Desert woodrat</name>
    <dbReference type="NCBI Taxonomy" id="56216"/>
    <lineage>
        <taxon>Eukaryota</taxon>
        <taxon>Metazoa</taxon>
        <taxon>Chordata</taxon>
        <taxon>Craniata</taxon>
        <taxon>Vertebrata</taxon>
        <taxon>Euteleostomi</taxon>
        <taxon>Mammalia</taxon>
        <taxon>Eutheria</taxon>
        <taxon>Euarchontoglires</taxon>
        <taxon>Glires</taxon>
        <taxon>Rodentia</taxon>
        <taxon>Myomorpha</taxon>
        <taxon>Muroidea</taxon>
        <taxon>Cricetidae</taxon>
        <taxon>Neotominae</taxon>
        <taxon>Neotoma</taxon>
    </lineage>
</organism>
<dbReference type="InterPro" id="IPR027963">
    <property type="entry name" value="MEIOC"/>
</dbReference>
<dbReference type="GO" id="GO:0007144">
    <property type="term" value="P:female meiosis I"/>
    <property type="evidence" value="ECO:0007669"/>
    <property type="project" value="TreeGrafter"/>
</dbReference>
<dbReference type="GO" id="GO:0005634">
    <property type="term" value="C:nucleus"/>
    <property type="evidence" value="ECO:0007669"/>
    <property type="project" value="TreeGrafter"/>
</dbReference>
<evidence type="ECO:0000313" key="2">
    <source>
        <dbReference type="EMBL" id="OBS58627.1"/>
    </source>
</evidence>
<dbReference type="Proteomes" id="UP000092124">
    <property type="component" value="Unassembled WGS sequence"/>
</dbReference>
<accession>A0A1A6FZP0</accession>
<dbReference type="PANTHER" id="PTHR33861:SF3">
    <property type="entry name" value="MEIOSIS-SPECIFIC COILED-COIL DOMAIN-CONTAINING PROTEIN MEIOC"/>
    <property type="match status" value="1"/>
</dbReference>
<evidence type="ECO:0000313" key="3">
    <source>
        <dbReference type="Proteomes" id="UP000092124"/>
    </source>
</evidence>